<sequence length="173" mass="20057">MKEDDDDDDDDDDDERDGRERIEQEAKEETKRGGRWDFRRVIKTMCLDGSFEGLLLEFPVKKWENDDGTIGNVGNVFVVSFVDDDNNDDDDNDEEDDDDNDDDDDDEDDDDDDEDDDDDNDDEEHGTPFEKENARRHSANKRFRESSRQSTLLKSPLVVRGDLAARCQFSNEC</sequence>
<gene>
    <name evidence="2" type="ORF">H0235_007897</name>
</gene>
<accession>A0A834UA11</accession>
<feature type="compositionally biased region" description="Acidic residues" evidence="1">
    <location>
        <begin position="1"/>
        <end position="15"/>
    </location>
</feature>
<evidence type="ECO:0000256" key="1">
    <source>
        <dbReference type="SAM" id="MobiDB-lite"/>
    </source>
</evidence>
<organism evidence="2 3">
    <name type="scientific">Vespula pensylvanica</name>
    <name type="common">Western yellow jacket</name>
    <name type="synonym">Wasp</name>
    <dbReference type="NCBI Taxonomy" id="30213"/>
    <lineage>
        <taxon>Eukaryota</taxon>
        <taxon>Metazoa</taxon>
        <taxon>Ecdysozoa</taxon>
        <taxon>Arthropoda</taxon>
        <taxon>Hexapoda</taxon>
        <taxon>Insecta</taxon>
        <taxon>Pterygota</taxon>
        <taxon>Neoptera</taxon>
        <taxon>Endopterygota</taxon>
        <taxon>Hymenoptera</taxon>
        <taxon>Apocrita</taxon>
        <taxon>Aculeata</taxon>
        <taxon>Vespoidea</taxon>
        <taxon>Vespidae</taxon>
        <taxon>Vespinae</taxon>
        <taxon>Vespula</taxon>
    </lineage>
</organism>
<evidence type="ECO:0000313" key="3">
    <source>
        <dbReference type="Proteomes" id="UP000600918"/>
    </source>
</evidence>
<feature type="region of interest" description="Disordered" evidence="1">
    <location>
        <begin position="81"/>
        <end position="155"/>
    </location>
</feature>
<feature type="compositionally biased region" description="Basic and acidic residues" evidence="1">
    <location>
        <begin position="125"/>
        <end position="135"/>
    </location>
</feature>
<proteinExistence type="predicted"/>
<feature type="compositionally biased region" description="Acidic residues" evidence="1">
    <location>
        <begin position="82"/>
        <end position="124"/>
    </location>
</feature>
<dbReference type="EMBL" id="JACSDY010000006">
    <property type="protein sequence ID" value="KAF7425459.1"/>
    <property type="molecule type" value="Genomic_DNA"/>
</dbReference>
<keyword evidence="3" id="KW-1185">Reference proteome</keyword>
<dbReference type="AlphaFoldDB" id="A0A834UA11"/>
<dbReference type="Proteomes" id="UP000600918">
    <property type="component" value="Unassembled WGS sequence"/>
</dbReference>
<name>A0A834UA11_VESPE</name>
<comment type="caution">
    <text evidence="2">The sequence shown here is derived from an EMBL/GenBank/DDBJ whole genome shotgun (WGS) entry which is preliminary data.</text>
</comment>
<feature type="region of interest" description="Disordered" evidence="1">
    <location>
        <begin position="1"/>
        <end position="34"/>
    </location>
</feature>
<reference evidence="2" key="1">
    <citation type="journal article" date="2020" name="G3 (Bethesda)">
        <title>High-Quality Assemblies for Three Invasive Social Wasps from the &lt;i&gt;Vespula&lt;/i&gt; Genus.</title>
        <authorList>
            <person name="Harrop T.W.R."/>
            <person name="Guhlin J."/>
            <person name="McLaughlin G.M."/>
            <person name="Permina E."/>
            <person name="Stockwell P."/>
            <person name="Gilligan J."/>
            <person name="Le Lec M.F."/>
            <person name="Gruber M.A.M."/>
            <person name="Quinn O."/>
            <person name="Lovegrove M."/>
            <person name="Duncan E.J."/>
            <person name="Remnant E.J."/>
            <person name="Van Eeckhoven J."/>
            <person name="Graham B."/>
            <person name="Knapp R.A."/>
            <person name="Langford K.W."/>
            <person name="Kronenberg Z."/>
            <person name="Press M.O."/>
            <person name="Eacker S.M."/>
            <person name="Wilson-Rankin E.E."/>
            <person name="Purcell J."/>
            <person name="Lester P.J."/>
            <person name="Dearden P.K."/>
        </authorList>
    </citation>
    <scope>NUCLEOTIDE SEQUENCE</scope>
    <source>
        <strain evidence="2">Volc-1</strain>
    </source>
</reference>
<protein>
    <submittedName>
        <fullName evidence="2">Uncharacterized protein</fullName>
    </submittedName>
</protein>
<evidence type="ECO:0000313" key="2">
    <source>
        <dbReference type="EMBL" id="KAF7425459.1"/>
    </source>
</evidence>
<feature type="compositionally biased region" description="Basic and acidic residues" evidence="1">
    <location>
        <begin position="16"/>
        <end position="34"/>
    </location>
</feature>